<keyword evidence="1" id="KW-0472">Membrane</keyword>
<proteinExistence type="predicted"/>
<keyword evidence="1" id="KW-0812">Transmembrane</keyword>
<reference evidence="2 4" key="2">
    <citation type="journal article" date="2018" name="Plant J.">
        <title>The Physcomitrella patens chromosome-scale assembly reveals moss genome structure and evolution.</title>
        <authorList>
            <person name="Lang D."/>
            <person name="Ullrich K.K."/>
            <person name="Murat F."/>
            <person name="Fuchs J."/>
            <person name="Jenkins J."/>
            <person name="Haas F.B."/>
            <person name="Piednoel M."/>
            <person name="Gundlach H."/>
            <person name="Van Bel M."/>
            <person name="Meyberg R."/>
            <person name="Vives C."/>
            <person name="Morata J."/>
            <person name="Symeonidi A."/>
            <person name="Hiss M."/>
            <person name="Muchero W."/>
            <person name="Kamisugi Y."/>
            <person name="Saleh O."/>
            <person name="Blanc G."/>
            <person name="Decker E.L."/>
            <person name="van Gessel N."/>
            <person name="Grimwood J."/>
            <person name="Hayes R.D."/>
            <person name="Graham S.W."/>
            <person name="Gunter L.E."/>
            <person name="McDaniel S.F."/>
            <person name="Hoernstein S.N.W."/>
            <person name="Larsson A."/>
            <person name="Li F.W."/>
            <person name="Perroud P.F."/>
            <person name="Phillips J."/>
            <person name="Ranjan P."/>
            <person name="Rokshar D.S."/>
            <person name="Rothfels C.J."/>
            <person name="Schneider L."/>
            <person name="Shu S."/>
            <person name="Stevenson D.W."/>
            <person name="Thummler F."/>
            <person name="Tillich M."/>
            <person name="Villarreal Aguilar J.C."/>
            <person name="Widiez T."/>
            <person name="Wong G.K."/>
            <person name="Wymore A."/>
            <person name="Zhang Y."/>
            <person name="Zimmer A.D."/>
            <person name="Quatrano R.S."/>
            <person name="Mayer K.F.X."/>
            <person name="Goodstein D."/>
            <person name="Casacuberta J.M."/>
            <person name="Vandepoele K."/>
            <person name="Reski R."/>
            <person name="Cuming A.C."/>
            <person name="Tuskan G.A."/>
            <person name="Maumus F."/>
            <person name="Salse J."/>
            <person name="Schmutz J."/>
            <person name="Rensing S.A."/>
        </authorList>
    </citation>
    <scope>NUCLEOTIDE SEQUENCE [LARGE SCALE GENOMIC DNA]</scope>
    <source>
        <strain evidence="3 4">cv. Gransden 2004</strain>
    </source>
</reference>
<keyword evidence="4" id="KW-1185">Reference proteome</keyword>
<evidence type="ECO:0000313" key="4">
    <source>
        <dbReference type="Proteomes" id="UP000006727"/>
    </source>
</evidence>
<dbReference type="Proteomes" id="UP000006727">
    <property type="component" value="Chromosome 14"/>
</dbReference>
<dbReference type="Gramene" id="Pp3c14_25059V3.1">
    <property type="protein sequence ID" value="Pp3c14_25059V3.1"/>
    <property type="gene ID" value="Pp3c14_25059"/>
</dbReference>
<reference evidence="3" key="3">
    <citation type="submission" date="2020-12" db="UniProtKB">
        <authorList>
            <consortium name="EnsemblPlants"/>
        </authorList>
    </citation>
    <scope>IDENTIFICATION</scope>
</reference>
<accession>A0A2K1JJ76</accession>
<dbReference type="EMBL" id="ABEU02000014">
    <property type="protein sequence ID" value="PNR41604.1"/>
    <property type="molecule type" value="Genomic_DNA"/>
</dbReference>
<evidence type="ECO:0000256" key="1">
    <source>
        <dbReference type="SAM" id="Phobius"/>
    </source>
</evidence>
<dbReference type="AlphaFoldDB" id="A0A2K1JJ76"/>
<dbReference type="EnsemblPlants" id="Pp3c14_25059V3.1">
    <property type="protein sequence ID" value="Pp3c14_25059V3.1"/>
    <property type="gene ID" value="Pp3c14_25059"/>
</dbReference>
<gene>
    <name evidence="2" type="ORF">PHYPA_019007</name>
</gene>
<evidence type="ECO:0000313" key="2">
    <source>
        <dbReference type="EMBL" id="PNR41604.1"/>
    </source>
</evidence>
<organism evidence="2">
    <name type="scientific">Physcomitrium patens</name>
    <name type="common">Spreading-leaved earth moss</name>
    <name type="synonym">Physcomitrella patens</name>
    <dbReference type="NCBI Taxonomy" id="3218"/>
    <lineage>
        <taxon>Eukaryota</taxon>
        <taxon>Viridiplantae</taxon>
        <taxon>Streptophyta</taxon>
        <taxon>Embryophyta</taxon>
        <taxon>Bryophyta</taxon>
        <taxon>Bryophytina</taxon>
        <taxon>Bryopsida</taxon>
        <taxon>Funariidae</taxon>
        <taxon>Funariales</taxon>
        <taxon>Funariaceae</taxon>
        <taxon>Physcomitrium</taxon>
    </lineage>
</organism>
<dbReference type="InParanoid" id="A0A2K1JJ76"/>
<dbReference type="PaxDb" id="3218-PP1S69_182V6.1"/>
<reference evidence="2 4" key="1">
    <citation type="journal article" date="2008" name="Science">
        <title>The Physcomitrella genome reveals evolutionary insights into the conquest of land by plants.</title>
        <authorList>
            <person name="Rensing S."/>
            <person name="Lang D."/>
            <person name="Zimmer A."/>
            <person name="Terry A."/>
            <person name="Salamov A."/>
            <person name="Shapiro H."/>
            <person name="Nishiyama T."/>
            <person name="Perroud P.-F."/>
            <person name="Lindquist E."/>
            <person name="Kamisugi Y."/>
            <person name="Tanahashi T."/>
            <person name="Sakakibara K."/>
            <person name="Fujita T."/>
            <person name="Oishi K."/>
            <person name="Shin-I T."/>
            <person name="Kuroki Y."/>
            <person name="Toyoda A."/>
            <person name="Suzuki Y."/>
            <person name="Hashimoto A."/>
            <person name="Yamaguchi K."/>
            <person name="Sugano A."/>
            <person name="Kohara Y."/>
            <person name="Fujiyama A."/>
            <person name="Anterola A."/>
            <person name="Aoki S."/>
            <person name="Ashton N."/>
            <person name="Barbazuk W.B."/>
            <person name="Barker E."/>
            <person name="Bennetzen J."/>
            <person name="Bezanilla M."/>
            <person name="Blankenship R."/>
            <person name="Cho S.H."/>
            <person name="Dutcher S."/>
            <person name="Estelle M."/>
            <person name="Fawcett J.A."/>
            <person name="Gundlach H."/>
            <person name="Hanada K."/>
            <person name="Heyl A."/>
            <person name="Hicks K.A."/>
            <person name="Hugh J."/>
            <person name="Lohr M."/>
            <person name="Mayer K."/>
            <person name="Melkozernov A."/>
            <person name="Murata T."/>
            <person name="Nelson D."/>
            <person name="Pils B."/>
            <person name="Prigge M."/>
            <person name="Reiss B."/>
            <person name="Renner T."/>
            <person name="Rombauts S."/>
            <person name="Rushton P."/>
            <person name="Sanderfoot A."/>
            <person name="Schween G."/>
            <person name="Shiu S.-H."/>
            <person name="Stueber K."/>
            <person name="Theodoulou F.L."/>
            <person name="Tu H."/>
            <person name="Van de Peer Y."/>
            <person name="Verrier P.J."/>
            <person name="Waters E."/>
            <person name="Wood A."/>
            <person name="Yang L."/>
            <person name="Cove D."/>
            <person name="Cuming A."/>
            <person name="Hasebe M."/>
            <person name="Lucas S."/>
            <person name="Mishler D.B."/>
            <person name="Reski R."/>
            <person name="Grigoriev I."/>
            <person name="Quatrano R.S."/>
            <person name="Boore J.L."/>
        </authorList>
    </citation>
    <scope>NUCLEOTIDE SEQUENCE [LARGE SCALE GENOMIC DNA]</scope>
    <source>
        <strain evidence="3 4">cv. Gransden 2004</strain>
    </source>
</reference>
<sequence length="112" mass="12428">MRLLLVQRHPLDLLRFVTAGISVFLVCFPSAVVYCPLAVEWCCGGQSLPFFFYSDFGVRSTALTATFFLPLCKLFLVQGGVSTFFFPSSSWCWNSASNLIPSEVLVPSVVVY</sequence>
<keyword evidence="1" id="KW-1133">Transmembrane helix</keyword>
<evidence type="ECO:0000313" key="3">
    <source>
        <dbReference type="EnsemblPlants" id="Pp3c14_25059V3.1"/>
    </source>
</evidence>
<protein>
    <submittedName>
        <fullName evidence="2 3">Uncharacterized protein</fullName>
    </submittedName>
</protein>
<feature type="transmembrane region" description="Helical" evidence="1">
    <location>
        <begin position="12"/>
        <end position="34"/>
    </location>
</feature>
<name>A0A2K1JJ76_PHYPA</name>